<evidence type="ECO:0000256" key="3">
    <source>
        <dbReference type="SAM" id="MobiDB-lite"/>
    </source>
</evidence>
<dbReference type="Gene3D" id="2.60.120.920">
    <property type="match status" value="1"/>
</dbReference>
<feature type="compositionally biased region" description="Basic residues" evidence="3">
    <location>
        <begin position="403"/>
        <end position="414"/>
    </location>
</feature>
<evidence type="ECO:0000313" key="5">
    <source>
        <dbReference type="EMBL" id="CEM27793.1"/>
    </source>
</evidence>
<evidence type="ECO:0000256" key="1">
    <source>
        <dbReference type="ARBA" id="ARBA00004123"/>
    </source>
</evidence>
<dbReference type="GO" id="GO:0000976">
    <property type="term" value="F:transcription cis-regulatory region binding"/>
    <property type="evidence" value="ECO:0007669"/>
    <property type="project" value="TreeGrafter"/>
</dbReference>
<comment type="subcellular location">
    <subcellularLocation>
        <location evidence="1">Nucleus</location>
    </subcellularLocation>
</comment>
<dbReference type="CDD" id="cd12872">
    <property type="entry name" value="SPRY_Ash2"/>
    <property type="match status" value="1"/>
</dbReference>
<dbReference type="Proteomes" id="UP000041254">
    <property type="component" value="Unassembled WGS sequence"/>
</dbReference>
<keyword evidence="6" id="KW-1185">Reference proteome</keyword>
<feature type="compositionally biased region" description="Gly residues" evidence="3">
    <location>
        <begin position="498"/>
        <end position="511"/>
    </location>
</feature>
<organism evidence="5 6">
    <name type="scientific">Vitrella brassicaformis (strain CCMP3155)</name>
    <dbReference type="NCBI Taxonomy" id="1169540"/>
    <lineage>
        <taxon>Eukaryota</taxon>
        <taxon>Sar</taxon>
        <taxon>Alveolata</taxon>
        <taxon>Colpodellida</taxon>
        <taxon>Vitrellaceae</taxon>
        <taxon>Vitrella</taxon>
    </lineage>
</organism>
<dbReference type="InterPro" id="IPR013320">
    <property type="entry name" value="ConA-like_dom_sf"/>
</dbReference>
<feature type="compositionally biased region" description="Gly residues" evidence="3">
    <location>
        <begin position="110"/>
        <end position="126"/>
    </location>
</feature>
<dbReference type="InterPro" id="IPR001870">
    <property type="entry name" value="B30.2/SPRY"/>
</dbReference>
<proteinExistence type="predicted"/>
<feature type="compositionally biased region" description="Low complexity" evidence="3">
    <location>
        <begin position="512"/>
        <end position="521"/>
    </location>
</feature>
<feature type="compositionally biased region" description="Basic and acidic residues" evidence="3">
    <location>
        <begin position="45"/>
        <end position="67"/>
    </location>
</feature>
<dbReference type="EMBL" id="CDMY01000643">
    <property type="protein sequence ID" value="CEM27793.1"/>
    <property type="molecule type" value="Genomic_DNA"/>
</dbReference>
<keyword evidence="2" id="KW-0539">Nucleus</keyword>
<evidence type="ECO:0000256" key="2">
    <source>
        <dbReference type="ARBA" id="ARBA00023242"/>
    </source>
</evidence>
<feature type="compositionally biased region" description="Basic and acidic residues" evidence="3">
    <location>
        <begin position="415"/>
        <end position="429"/>
    </location>
</feature>
<reference evidence="5 6" key="1">
    <citation type="submission" date="2014-11" db="EMBL/GenBank/DDBJ databases">
        <authorList>
            <person name="Zhu J."/>
            <person name="Qi W."/>
            <person name="Song R."/>
        </authorList>
    </citation>
    <scope>NUCLEOTIDE SEQUENCE [LARGE SCALE GENOMIC DNA]</scope>
</reference>
<dbReference type="OrthoDB" id="10266026at2759"/>
<feature type="compositionally biased region" description="Pro residues" evidence="3">
    <location>
        <begin position="453"/>
        <end position="470"/>
    </location>
</feature>
<feature type="domain" description="B30.2/SPRY" evidence="4">
    <location>
        <begin position="151"/>
        <end position="380"/>
    </location>
</feature>
<feature type="region of interest" description="Disordered" evidence="3">
    <location>
        <begin position="403"/>
        <end position="541"/>
    </location>
</feature>
<sequence>MTVETERTLPAPLLPPLDASKPSCKEEDKSEQSTDATSGVNAKTPQDKDDDAHMSPLHAHEAAGEVPKHRHTREGVQTRASRSRSDRSRDDHAAAAEPAELGGSRAPYGKKGGGGKAGGPVGGASGGSSKNKRSSEQALLRKLNKKGRNNHFMKGVKRKAEPLLSDDFRALVLSVQYRDKKISLSPDRLTATGEKGYRTVMASHGSDHGSWYFEATVEPPPRAHPFPKHKHECGGPHARIGWACRYTRWDFPAGMNAFGYCIRDCDGRVVQNGRTNDYAEPFGVGDTVGCMITLPHPRNPLPTEDPRDKPHLVHFLSKGLLCDPEKPPTPIPSEGSSVAFTVNGKGYGSAFTGLNEGKYYPVVSLYMGASVRLNFGPKFAHPPPPGVRPACEFFYQRRRGIPNTLRPHHQHQPHRPGDAKRQKVGDHHPPHQHQPSSSAAAAPPPAAAATARPFPPPPPLFPPDEPPKPPAESQGEECRQGGGGEEAMAAMAEEGKPDGGGVGGDIGGSGDGAVATEVAAAEEMHNQDGESLFSVDGSRSI</sequence>
<dbReference type="AlphaFoldDB" id="A0A0G4GEL9"/>
<dbReference type="SMART" id="SM00449">
    <property type="entry name" value="SPRY"/>
    <property type="match status" value="1"/>
</dbReference>
<evidence type="ECO:0000313" key="6">
    <source>
        <dbReference type="Proteomes" id="UP000041254"/>
    </source>
</evidence>
<feature type="compositionally biased region" description="Polar residues" evidence="3">
    <location>
        <begin position="33"/>
        <end position="44"/>
    </location>
</feature>
<name>A0A0G4GEL9_VITBC</name>
<feature type="region of interest" description="Disordered" evidence="3">
    <location>
        <begin position="1"/>
        <end position="137"/>
    </location>
</feature>
<dbReference type="VEuPathDB" id="CryptoDB:Vbra_9904"/>
<protein>
    <recommendedName>
        <fullName evidence="4">B30.2/SPRY domain-containing protein</fullName>
    </recommendedName>
</protein>
<dbReference type="PANTHER" id="PTHR10598">
    <property type="entry name" value="SET1/ASH2 HISTONE METHYLTRANSFERASE COMPLEX SUBUNIT ASH2"/>
    <property type="match status" value="1"/>
</dbReference>
<dbReference type="GO" id="GO:0048188">
    <property type="term" value="C:Set1C/COMPASS complex"/>
    <property type="evidence" value="ECO:0007669"/>
    <property type="project" value="InterPro"/>
</dbReference>
<feature type="compositionally biased region" description="Basic and acidic residues" evidence="3">
    <location>
        <begin position="23"/>
        <end position="32"/>
    </location>
</feature>
<dbReference type="PROSITE" id="PS50188">
    <property type="entry name" value="B302_SPRY"/>
    <property type="match status" value="1"/>
</dbReference>
<dbReference type="PANTHER" id="PTHR10598:SF0">
    <property type="entry name" value="SET1_ASH2 HISTONE METHYLTRANSFERASE COMPLEX SUBUNIT ASH2"/>
    <property type="match status" value="1"/>
</dbReference>
<dbReference type="InterPro" id="IPR003877">
    <property type="entry name" value="SPRY_dom"/>
</dbReference>
<dbReference type="SUPFAM" id="SSF49899">
    <property type="entry name" value="Concanavalin A-like lectins/glucanases"/>
    <property type="match status" value="1"/>
</dbReference>
<dbReference type="STRING" id="1169540.A0A0G4GEL9"/>
<dbReference type="InterPro" id="IPR043136">
    <property type="entry name" value="B30.2/SPRY_sf"/>
</dbReference>
<gene>
    <name evidence="5" type="ORF">Vbra_9904</name>
</gene>
<accession>A0A0G4GEL9</accession>
<dbReference type="InParanoid" id="A0A0G4GEL9"/>
<feature type="compositionally biased region" description="Low complexity" evidence="3">
    <location>
        <begin position="433"/>
        <end position="452"/>
    </location>
</feature>
<evidence type="ECO:0000259" key="4">
    <source>
        <dbReference type="PROSITE" id="PS50188"/>
    </source>
</evidence>
<dbReference type="InterPro" id="IPR037353">
    <property type="entry name" value="ASH2"/>
</dbReference>
<dbReference type="OMA" id="PHARIGW"/>
<feature type="compositionally biased region" description="Basic and acidic residues" evidence="3">
    <location>
        <begin position="83"/>
        <end position="94"/>
    </location>
</feature>